<evidence type="ECO:0000313" key="3">
    <source>
        <dbReference type="Proteomes" id="UP000018550"/>
    </source>
</evidence>
<evidence type="ECO:0000259" key="1">
    <source>
        <dbReference type="Pfam" id="PF03644"/>
    </source>
</evidence>
<dbReference type="InterPro" id="IPR005201">
    <property type="entry name" value="TIM_ENGase"/>
</dbReference>
<dbReference type="GO" id="GO:0033925">
    <property type="term" value="F:mannosyl-glycoprotein endo-beta-N-acetylglucosaminidase activity"/>
    <property type="evidence" value="ECO:0007669"/>
    <property type="project" value="InterPro"/>
</dbReference>
<name>V5RHY5_SPIAP</name>
<proteinExistence type="predicted"/>
<gene>
    <name evidence="2" type="ORF">SAPIS_v1c04520</name>
</gene>
<dbReference type="Gene3D" id="3.20.20.80">
    <property type="entry name" value="Glycosidases"/>
    <property type="match status" value="1"/>
</dbReference>
<dbReference type="STRING" id="1276258.SAPIS_v1c04520"/>
<organism evidence="2 3">
    <name type="scientific">Spiroplasma apis B31</name>
    <dbReference type="NCBI Taxonomy" id="1276258"/>
    <lineage>
        <taxon>Bacteria</taxon>
        <taxon>Bacillati</taxon>
        <taxon>Mycoplasmatota</taxon>
        <taxon>Mollicutes</taxon>
        <taxon>Entomoplasmatales</taxon>
        <taxon>Spiroplasmataceae</taxon>
        <taxon>Spiroplasma</taxon>
    </lineage>
</organism>
<dbReference type="eggNOG" id="COG4724">
    <property type="taxonomic scope" value="Bacteria"/>
</dbReference>
<keyword evidence="3" id="KW-1185">Reference proteome</keyword>
<dbReference type="Proteomes" id="UP000018550">
    <property type="component" value="Chromosome"/>
</dbReference>
<reference evidence="2 3" key="1">
    <citation type="journal article" date="2014" name="Genome Announc.">
        <title>Complete Genome Sequence of Spiroplasma apis B31T (ATCC 33834), a Bacterium Associated with May Disease of Honeybees (Apis mellifera).</title>
        <authorList>
            <person name="Ku C."/>
            <person name="Lo W.S."/>
            <person name="Chen L.L."/>
            <person name="Kuo C.H."/>
        </authorList>
    </citation>
    <scope>NUCLEOTIDE SEQUENCE [LARGE SCALE GENOMIC DNA]</scope>
    <source>
        <strain evidence="2">B31</strain>
    </source>
</reference>
<dbReference type="PATRIC" id="fig|1276258.3.peg.453"/>
<dbReference type="EMBL" id="CP006682">
    <property type="protein sequence ID" value="AHB36297.1"/>
    <property type="molecule type" value="Genomic_DNA"/>
</dbReference>
<dbReference type="OrthoDB" id="1089471at2"/>
<feature type="domain" description="Cytosolic endo-beta-N-acetylglucosaminidase TIM barrel" evidence="1">
    <location>
        <begin position="230"/>
        <end position="462"/>
    </location>
</feature>
<evidence type="ECO:0000313" key="2">
    <source>
        <dbReference type="EMBL" id="AHB36297.1"/>
    </source>
</evidence>
<protein>
    <recommendedName>
        <fullName evidence="1">Cytosolic endo-beta-N-acetylglucosaminidase TIM barrel domain-containing protein</fullName>
    </recommendedName>
</protein>
<dbReference type="GO" id="GO:0005737">
    <property type="term" value="C:cytoplasm"/>
    <property type="evidence" value="ECO:0007669"/>
    <property type="project" value="InterPro"/>
</dbReference>
<dbReference type="AlphaFoldDB" id="V5RHY5"/>
<dbReference type="KEGG" id="sapi:SAPIS_v1c04520"/>
<sequence>MKKILSLLMSTSVIVGVSSNAISCNIGKFSTRAHLESFDDFNWKTGQTSDGDGYNWYYDDFGNKITNDELPLESVQGEQGPVDKIFNYDKYSTSYKGANFIKKQATTGSPIIKSYRPNGNKWLDFGFESRSRKFNYINSLPDWNDGTDMDLDYNKASQKLKGRNYVAKKTVNTQQKQTFFNFFHDPSNSSSSIVGTKNTFGGNLTNLSYTHQMYTWPAITNKGWLTPSFADYTDYMHKNGVPVLGLWYMSGWEDLTRESLKSILTTDANGVFTMVNILIQQCIDLNFDGWIINNEANGSQGDGYVIENSEINKIMEQFNERAKELESSLGRKLSIIYYTNDSSLEYDPVTQKPNSRKTFEAAKSASAFQLDFVKSTPNLDRYIKEEHAGNNEKRKDLYTLLNESVTIPGLGAFDYKNLIFNKDKYNRYDLEKANNSFSIFGSGGANEYAKSFKNWANSENLINDQNEYKYLLMQQELSNLYSTYQMVGKNGYLENDQKGFTDMISQGQQDIDELYQYDPRINFKKFNKSLSISPIDYLFKRSENNVYKYSVGVGSSFLEKTVVADTVIDNDYSSYSNKEPKEIENDPSMTTYFSTGSGIKFINRDSKGKALYDKITPWTNSRLGDVMPTYQWDFWSKEKVHDTIQINTLDGEKNVSTITSEGQLAPYFDYYNPYMKGNSISVGMGYDFDNDGVVKPGIWYPNQDYYWNIMGTNLSKNNYNVSYFVKKSKSDTKSNDIINDKNTKITYTTSNENQGPKVIDDTKITEINDGWYKVTADLSKLSGINSGNRIAKLGLKINPANETKFLYSVGGFNISKNLDAEQLTNETKVKKIKNEYVVKRSSDNNNVNIRFNWDIDNKESDYFNIFYSNDGINWYRLGQTTINKYYLRELNDNEDHFIYIGIQPVNKSGIPNKVFYSKIDTNYNY</sequence>
<dbReference type="Gene3D" id="2.60.120.260">
    <property type="entry name" value="Galactose-binding domain-like"/>
    <property type="match status" value="1"/>
</dbReference>
<dbReference type="RefSeq" id="WP_023789241.1">
    <property type="nucleotide sequence ID" value="NC_022998.1"/>
</dbReference>
<dbReference type="HOGENOM" id="CLU_315656_0_0_14"/>
<accession>V5RHY5</accession>
<dbReference type="Pfam" id="PF03644">
    <property type="entry name" value="Glyco_hydro_85"/>
    <property type="match status" value="1"/>
</dbReference>